<accession>A0A2P2IKU8</accession>
<evidence type="ECO:0000313" key="2">
    <source>
        <dbReference type="EMBL" id="MBW81864.1"/>
    </source>
</evidence>
<name>A0A2P2IKU8_RHIMU</name>
<dbReference type="EMBL" id="GGEC01001381">
    <property type="protein sequence ID" value="MBW81864.1"/>
    <property type="molecule type" value="Transcribed_RNA"/>
</dbReference>
<protein>
    <submittedName>
        <fullName evidence="2">Uncharacterized protein</fullName>
    </submittedName>
</protein>
<evidence type="ECO:0000256" key="1">
    <source>
        <dbReference type="SAM" id="MobiDB-lite"/>
    </source>
</evidence>
<dbReference type="AlphaFoldDB" id="A0A2P2IKU8"/>
<organism evidence="2">
    <name type="scientific">Rhizophora mucronata</name>
    <name type="common">Asiatic mangrove</name>
    <dbReference type="NCBI Taxonomy" id="61149"/>
    <lineage>
        <taxon>Eukaryota</taxon>
        <taxon>Viridiplantae</taxon>
        <taxon>Streptophyta</taxon>
        <taxon>Embryophyta</taxon>
        <taxon>Tracheophyta</taxon>
        <taxon>Spermatophyta</taxon>
        <taxon>Magnoliopsida</taxon>
        <taxon>eudicotyledons</taxon>
        <taxon>Gunneridae</taxon>
        <taxon>Pentapetalae</taxon>
        <taxon>rosids</taxon>
        <taxon>fabids</taxon>
        <taxon>Malpighiales</taxon>
        <taxon>Rhizophoraceae</taxon>
        <taxon>Rhizophora</taxon>
    </lineage>
</organism>
<sequence>MSTHQLKYYCSFMLAQESLGQEQIAVGTSDTENAERSQNEFNSKY</sequence>
<proteinExistence type="predicted"/>
<feature type="region of interest" description="Disordered" evidence="1">
    <location>
        <begin position="25"/>
        <end position="45"/>
    </location>
</feature>
<reference evidence="2" key="1">
    <citation type="submission" date="2018-02" db="EMBL/GenBank/DDBJ databases">
        <title>Rhizophora mucronata_Transcriptome.</title>
        <authorList>
            <person name="Meera S.P."/>
            <person name="Sreeshan A."/>
            <person name="Augustine A."/>
        </authorList>
    </citation>
    <scope>NUCLEOTIDE SEQUENCE</scope>
    <source>
        <tissue evidence="2">Leaf</tissue>
    </source>
</reference>